<evidence type="ECO:0000313" key="2">
    <source>
        <dbReference type="EnsemblPlants" id="Zm00001eb379700_P001"/>
    </source>
</evidence>
<protein>
    <submittedName>
        <fullName evidence="2">Uncharacterized protein</fullName>
    </submittedName>
</protein>
<keyword evidence="3" id="KW-1185">Reference proteome</keyword>
<proteinExistence type="predicted"/>
<feature type="compositionally biased region" description="Low complexity" evidence="1">
    <location>
        <begin position="108"/>
        <end position="117"/>
    </location>
</feature>
<name>A0A804R1G8_MAIZE</name>
<feature type="region of interest" description="Disordered" evidence="1">
    <location>
        <begin position="80"/>
        <end position="117"/>
    </location>
</feature>
<evidence type="ECO:0000313" key="3">
    <source>
        <dbReference type="Proteomes" id="UP000007305"/>
    </source>
</evidence>
<dbReference type="InParanoid" id="A0A804R1G8"/>
<dbReference type="Gramene" id="Zm00001eb379700_T001">
    <property type="protein sequence ID" value="Zm00001eb379700_P001"/>
    <property type="gene ID" value="Zm00001eb379700"/>
</dbReference>
<accession>A0A804R1G8</accession>
<reference evidence="2" key="3">
    <citation type="submission" date="2021-05" db="UniProtKB">
        <authorList>
            <consortium name="EnsemblPlants"/>
        </authorList>
    </citation>
    <scope>IDENTIFICATION</scope>
    <source>
        <strain evidence="2">cv. B73</strain>
    </source>
</reference>
<dbReference type="Proteomes" id="UP000007305">
    <property type="component" value="Chromosome 9"/>
</dbReference>
<reference evidence="3" key="1">
    <citation type="journal article" date="2009" name="Science">
        <title>The B73 maize genome: complexity, diversity, and dynamics.</title>
        <authorList>
            <person name="Schnable P.S."/>
            <person name="Ware D."/>
            <person name="Fulton R.S."/>
            <person name="Stein J.C."/>
            <person name="Wei F."/>
            <person name="Pasternak S."/>
            <person name="Liang C."/>
            <person name="Zhang J."/>
            <person name="Fulton L."/>
            <person name="Graves T.A."/>
            <person name="Minx P."/>
            <person name="Reily A.D."/>
            <person name="Courtney L."/>
            <person name="Kruchowski S.S."/>
            <person name="Tomlinson C."/>
            <person name="Strong C."/>
            <person name="Delehaunty K."/>
            <person name="Fronick C."/>
            <person name="Courtney B."/>
            <person name="Rock S.M."/>
            <person name="Belter E."/>
            <person name="Du F."/>
            <person name="Kim K."/>
            <person name="Abbott R.M."/>
            <person name="Cotton M."/>
            <person name="Levy A."/>
            <person name="Marchetto P."/>
            <person name="Ochoa K."/>
            <person name="Jackson S.M."/>
            <person name="Gillam B."/>
            <person name="Chen W."/>
            <person name="Yan L."/>
            <person name="Higginbotham J."/>
            <person name="Cardenas M."/>
            <person name="Waligorski J."/>
            <person name="Applebaum E."/>
            <person name="Phelps L."/>
            <person name="Falcone J."/>
            <person name="Kanchi K."/>
            <person name="Thane T."/>
            <person name="Scimone A."/>
            <person name="Thane N."/>
            <person name="Henke J."/>
            <person name="Wang T."/>
            <person name="Ruppert J."/>
            <person name="Shah N."/>
            <person name="Rotter K."/>
            <person name="Hodges J."/>
            <person name="Ingenthron E."/>
            <person name="Cordes M."/>
            <person name="Kohlberg S."/>
            <person name="Sgro J."/>
            <person name="Delgado B."/>
            <person name="Mead K."/>
            <person name="Chinwalla A."/>
            <person name="Leonard S."/>
            <person name="Crouse K."/>
            <person name="Collura K."/>
            <person name="Kudrna D."/>
            <person name="Currie J."/>
            <person name="He R."/>
            <person name="Angelova A."/>
            <person name="Rajasekar S."/>
            <person name="Mueller T."/>
            <person name="Lomeli R."/>
            <person name="Scara G."/>
            <person name="Ko A."/>
            <person name="Delaney K."/>
            <person name="Wissotski M."/>
            <person name="Lopez G."/>
            <person name="Campos D."/>
            <person name="Braidotti M."/>
            <person name="Ashley E."/>
            <person name="Golser W."/>
            <person name="Kim H."/>
            <person name="Lee S."/>
            <person name="Lin J."/>
            <person name="Dujmic Z."/>
            <person name="Kim W."/>
            <person name="Talag J."/>
            <person name="Zuccolo A."/>
            <person name="Fan C."/>
            <person name="Sebastian A."/>
            <person name="Kramer M."/>
            <person name="Spiegel L."/>
            <person name="Nascimento L."/>
            <person name="Zutavern T."/>
            <person name="Miller B."/>
            <person name="Ambroise C."/>
            <person name="Muller S."/>
            <person name="Spooner W."/>
            <person name="Narechania A."/>
            <person name="Ren L."/>
            <person name="Wei S."/>
            <person name="Kumari S."/>
            <person name="Faga B."/>
            <person name="Levy M.J."/>
            <person name="McMahan L."/>
            <person name="Van Buren P."/>
            <person name="Vaughn M.W."/>
            <person name="Ying K."/>
            <person name="Yeh C.-T."/>
            <person name="Emrich S.J."/>
            <person name="Jia Y."/>
            <person name="Kalyanaraman A."/>
            <person name="Hsia A.-P."/>
            <person name="Barbazuk W.B."/>
            <person name="Baucom R.S."/>
            <person name="Brutnell T.P."/>
            <person name="Carpita N.C."/>
            <person name="Chaparro C."/>
            <person name="Chia J.-M."/>
            <person name="Deragon J.-M."/>
            <person name="Estill J.C."/>
            <person name="Fu Y."/>
            <person name="Jeddeloh J.A."/>
            <person name="Han Y."/>
            <person name="Lee H."/>
            <person name="Li P."/>
            <person name="Lisch D.R."/>
            <person name="Liu S."/>
            <person name="Liu Z."/>
            <person name="Nagel D.H."/>
            <person name="McCann M.C."/>
            <person name="SanMiguel P."/>
            <person name="Myers A.M."/>
            <person name="Nettleton D."/>
            <person name="Nguyen J."/>
            <person name="Penning B.W."/>
            <person name="Ponnala L."/>
            <person name="Schneider K.L."/>
            <person name="Schwartz D.C."/>
            <person name="Sharma A."/>
            <person name="Soderlund C."/>
            <person name="Springer N.M."/>
            <person name="Sun Q."/>
            <person name="Wang H."/>
            <person name="Waterman M."/>
            <person name="Westerman R."/>
            <person name="Wolfgruber T.K."/>
            <person name="Yang L."/>
            <person name="Yu Y."/>
            <person name="Zhang L."/>
            <person name="Zhou S."/>
            <person name="Zhu Q."/>
            <person name="Bennetzen J.L."/>
            <person name="Dawe R.K."/>
            <person name="Jiang J."/>
            <person name="Jiang N."/>
            <person name="Presting G.G."/>
            <person name="Wessler S.R."/>
            <person name="Aluru S."/>
            <person name="Martienssen R.A."/>
            <person name="Clifton S.W."/>
            <person name="McCombie W.R."/>
            <person name="Wing R.A."/>
            <person name="Wilson R.K."/>
        </authorList>
    </citation>
    <scope>NUCLEOTIDE SEQUENCE [LARGE SCALE GENOMIC DNA]</scope>
    <source>
        <strain evidence="3">cv. B73</strain>
    </source>
</reference>
<sequence>MVAERVGVASYQISASLAWPRRARRVPLDNATDLAAALLADGAASLPLLGVGAGLRTADLLAMGFLPLFAGHTLATASLPRSARPPWSHASHQQRRFSPLTGESRLCSPSSQASGSPSLVALLRSRDPLPSSVAHSSLVAHSPPASRSSSIGIPTRSCAMQPPSSRCLPRP</sequence>
<organism evidence="2 3">
    <name type="scientific">Zea mays</name>
    <name type="common">Maize</name>
    <dbReference type="NCBI Taxonomy" id="4577"/>
    <lineage>
        <taxon>Eukaryota</taxon>
        <taxon>Viridiplantae</taxon>
        <taxon>Streptophyta</taxon>
        <taxon>Embryophyta</taxon>
        <taxon>Tracheophyta</taxon>
        <taxon>Spermatophyta</taxon>
        <taxon>Magnoliopsida</taxon>
        <taxon>Liliopsida</taxon>
        <taxon>Poales</taxon>
        <taxon>Poaceae</taxon>
        <taxon>PACMAD clade</taxon>
        <taxon>Panicoideae</taxon>
        <taxon>Andropogonodae</taxon>
        <taxon>Andropogoneae</taxon>
        <taxon>Tripsacinae</taxon>
        <taxon>Zea</taxon>
    </lineage>
</organism>
<dbReference type="EnsemblPlants" id="Zm00001eb379700_T001">
    <property type="protein sequence ID" value="Zm00001eb379700_P001"/>
    <property type="gene ID" value="Zm00001eb379700"/>
</dbReference>
<evidence type="ECO:0000256" key="1">
    <source>
        <dbReference type="SAM" id="MobiDB-lite"/>
    </source>
</evidence>
<feature type="compositionally biased region" description="Low complexity" evidence="1">
    <location>
        <begin position="133"/>
        <end position="142"/>
    </location>
</feature>
<feature type="region of interest" description="Disordered" evidence="1">
    <location>
        <begin position="133"/>
        <end position="171"/>
    </location>
</feature>
<dbReference type="AlphaFoldDB" id="A0A804R1G8"/>
<reference evidence="2" key="2">
    <citation type="submission" date="2019-07" db="EMBL/GenBank/DDBJ databases">
        <authorList>
            <person name="Seetharam A."/>
            <person name="Woodhouse M."/>
            <person name="Cannon E."/>
        </authorList>
    </citation>
    <scope>NUCLEOTIDE SEQUENCE [LARGE SCALE GENOMIC DNA]</scope>
    <source>
        <strain evidence="2">cv. B73</strain>
    </source>
</reference>